<keyword evidence="3" id="KW-1185">Reference proteome</keyword>
<gene>
    <name evidence="2" type="ORF">G8759_22100</name>
</gene>
<reference evidence="2 3" key="1">
    <citation type="submission" date="2020-03" db="EMBL/GenBank/DDBJ databases">
        <authorList>
            <person name="Kim M.K."/>
        </authorList>
    </citation>
    <scope>NUCLEOTIDE SEQUENCE [LARGE SCALE GENOMIC DNA]</scope>
    <source>
        <strain evidence="2 3">BT328</strain>
    </source>
</reference>
<name>A0A6G9ARM1_9BACT</name>
<dbReference type="EMBL" id="CP050063">
    <property type="protein sequence ID" value="QIP15121.1"/>
    <property type="molecule type" value="Genomic_DNA"/>
</dbReference>
<evidence type="ECO:0000313" key="3">
    <source>
        <dbReference type="Proteomes" id="UP000501802"/>
    </source>
</evidence>
<organism evidence="2 3">
    <name type="scientific">Spirosoma aureum</name>
    <dbReference type="NCBI Taxonomy" id="2692134"/>
    <lineage>
        <taxon>Bacteria</taxon>
        <taxon>Pseudomonadati</taxon>
        <taxon>Bacteroidota</taxon>
        <taxon>Cytophagia</taxon>
        <taxon>Cytophagales</taxon>
        <taxon>Cytophagaceae</taxon>
        <taxon>Spirosoma</taxon>
    </lineage>
</organism>
<feature type="transmembrane region" description="Helical" evidence="1">
    <location>
        <begin position="100"/>
        <end position="119"/>
    </location>
</feature>
<dbReference type="Proteomes" id="UP000501802">
    <property type="component" value="Chromosome"/>
</dbReference>
<keyword evidence="1" id="KW-0812">Transmembrane</keyword>
<feature type="transmembrane region" description="Helical" evidence="1">
    <location>
        <begin position="166"/>
        <end position="186"/>
    </location>
</feature>
<accession>A0A6G9ARM1</accession>
<proteinExistence type="predicted"/>
<feature type="transmembrane region" description="Helical" evidence="1">
    <location>
        <begin position="27"/>
        <end position="44"/>
    </location>
</feature>
<dbReference type="RefSeq" id="WP_167212546.1">
    <property type="nucleotide sequence ID" value="NZ_CP050063.1"/>
</dbReference>
<feature type="transmembrane region" description="Helical" evidence="1">
    <location>
        <begin position="76"/>
        <end position="94"/>
    </location>
</feature>
<sequence length="288" mass="32253">MMESIIERKLTDDRPQTLMLNRPRSRLTAILALVVSLLVLYASLRGVLDKHLYIDAIAAGVLSKSLLAAIRLQDQLSIPFAVTLLIVSVSHFLYAGYKTFLVLLGLVGNFLYAYGLFVISGNFTAIYLVYLVIFGLSIYSLIFGLTSFEPEVVRYLQLPVLLRNSISLFLLVIVFIFVFLWVNSLTPLISKHIRPDTYAVFILDLCIVMPGLAITAVQLLRRIPFGNVLVGIFLIKILTLILPVAIGEILLSTHTKPTDYSMAAIYSLIVFISLFLSVHYLLKLRLTK</sequence>
<feature type="transmembrane region" description="Helical" evidence="1">
    <location>
        <begin position="126"/>
        <end position="146"/>
    </location>
</feature>
<dbReference type="AlphaFoldDB" id="A0A6G9ARM1"/>
<keyword evidence="1" id="KW-0472">Membrane</keyword>
<evidence type="ECO:0000313" key="2">
    <source>
        <dbReference type="EMBL" id="QIP15121.1"/>
    </source>
</evidence>
<evidence type="ECO:0000256" key="1">
    <source>
        <dbReference type="SAM" id="Phobius"/>
    </source>
</evidence>
<feature type="transmembrane region" description="Helical" evidence="1">
    <location>
        <begin position="198"/>
        <end position="219"/>
    </location>
</feature>
<dbReference type="KEGG" id="spib:G8759_22100"/>
<feature type="transmembrane region" description="Helical" evidence="1">
    <location>
        <begin position="263"/>
        <end position="282"/>
    </location>
</feature>
<keyword evidence="1" id="KW-1133">Transmembrane helix</keyword>
<feature type="transmembrane region" description="Helical" evidence="1">
    <location>
        <begin position="225"/>
        <end position="251"/>
    </location>
</feature>
<protein>
    <submittedName>
        <fullName evidence="2">Uncharacterized protein</fullName>
    </submittedName>
</protein>